<dbReference type="GO" id="GO:0009236">
    <property type="term" value="P:cobalamin biosynthetic process"/>
    <property type="evidence" value="ECO:0007669"/>
    <property type="project" value="UniProtKB-UniPathway"/>
</dbReference>
<dbReference type="PATRIC" id="fig|1469144.9.peg.4794"/>
<evidence type="ECO:0000256" key="16">
    <source>
        <dbReference type="ARBA" id="ARBA00029570"/>
    </source>
</evidence>
<name>A0A132NJX6_9ACTN</name>
<comment type="function">
    <text evidence="4">Catalyzes ATP-dependent phosphorylation of adenosylcobinamide and addition of GMP to adenosylcobinamide phosphate.</text>
</comment>
<comment type="caution">
    <text evidence="18">The sequence shown here is derived from an EMBL/GenBank/DDBJ whole genome shotgun (WGS) entry which is preliminary data.</text>
</comment>
<sequence length="90" mass="9759">MDAWDDAAWRGGAQERLAARVEELVAAWRSVRVPVIAVSNEVGSGVVPPTTAGRRFRDELGRLNTRIAAESEEVVLVVAGQVLPLRRPQG</sequence>
<evidence type="ECO:0000256" key="17">
    <source>
        <dbReference type="ARBA" id="ARBA00030571"/>
    </source>
</evidence>
<evidence type="ECO:0000313" key="19">
    <source>
        <dbReference type="Proteomes" id="UP000070598"/>
    </source>
</evidence>
<evidence type="ECO:0000256" key="6">
    <source>
        <dbReference type="ARBA" id="ARBA00005159"/>
    </source>
</evidence>
<evidence type="ECO:0000256" key="4">
    <source>
        <dbReference type="ARBA" id="ARBA00003889"/>
    </source>
</evidence>
<gene>
    <name evidence="18" type="ORF">TR74_04110</name>
</gene>
<reference evidence="19" key="1">
    <citation type="submission" date="2015-02" db="EMBL/GenBank/DDBJ databases">
        <title>Physiological reanalysis, assessment of diazotrophy, and genome sequences of multiple isolates of Streptomyces thermoautotrophicus.</title>
        <authorList>
            <person name="MacKellar D.C."/>
            <person name="Lieber L."/>
            <person name="Norman J."/>
            <person name="Bolger A."/>
            <person name="Tobin C."/>
            <person name="Murray J.W."/>
            <person name="Friesen M."/>
            <person name="Prell J."/>
        </authorList>
    </citation>
    <scope>NUCLEOTIDE SEQUENCE [LARGE SCALE GENOMIC DNA]</scope>
    <source>
        <strain evidence="19">UBT1</strain>
    </source>
</reference>
<comment type="pathway">
    <text evidence="5">Cofactor biosynthesis; adenosylcobalamin biosynthesis; adenosylcobalamin from cob(II)yrinate a,c-diamide: step 6/7.</text>
</comment>
<dbReference type="PANTHER" id="PTHR34848">
    <property type="match status" value="1"/>
</dbReference>
<evidence type="ECO:0000313" key="18">
    <source>
        <dbReference type="EMBL" id="KWX10356.1"/>
    </source>
</evidence>
<dbReference type="EC" id="2.7.7.62" evidence="9"/>
<dbReference type="InterPro" id="IPR027417">
    <property type="entry name" value="P-loop_NTPase"/>
</dbReference>
<keyword evidence="11" id="KW-0808">Transferase</keyword>
<dbReference type="EMBL" id="JYIK01000518">
    <property type="protein sequence ID" value="KWX10356.1"/>
    <property type="molecule type" value="Genomic_DNA"/>
</dbReference>
<keyword evidence="15" id="KW-0342">GTP-binding</keyword>
<evidence type="ECO:0000256" key="11">
    <source>
        <dbReference type="ARBA" id="ARBA00022679"/>
    </source>
</evidence>
<proteinExistence type="inferred from homology"/>
<dbReference type="AlphaFoldDB" id="A0A132NJX6"/>
<dbReference type="Proteomes" id="UP000070598">
    <property type="component" value="Unassembled WGS sequence"/>
</dbReference>
<dbReference type="EC" id="2.7.1.156" evidence="8"/>
<dbReference type="InterPro" id="IPR003203">
    <property type="entry name" value="CobU/CobP"/>
</dbReference>
<dbReference type="SUPFAM" id="SSF52540">
    <property type="entry name" value="P-loop containing nucleoside triphosphate hydrolases"/>
    <property type="match status" value="1"/>
</dbReference>
<comment type="similarity">
    <text evidence="7">Belongs to the CobU/CobP family.</text>
</comment>
<evidence type="ECO:0000256" key="1">
    <source>
        <dbReference type="ARBA" id="ARBA00000312"/>
    </source>
</evidence>
<comment type="catalytic activity">
    <reaction evidence="1">
        <text>adenosylcob(III)inamide + ATP = adenosylcob(III)inamide phosphate + ADP + H(+)</text>
        <dbReference type="Rhea" id="RHEA:15769"/>
        <dbReference type="ChEBI" id="CHEBI:2480"/>
        <dbReference type="ChEBI" id="CHEBI:15378"/>
        <dbReference type="ChEBI" id="CHEBI:30616"/>
        <dbReference type="ChEBI" id="CHEBI:58502"/>
        <dbReference type="ChEBI" id="CHEBI:456216"/>
        <dbReference type="EC" id="2.7.1.156"/>
    </reaction>
</comment>
<dbReference type="PANTHER" id="PTHR34848:SF1">
    <property type="entry name" value="BIFUNCTIONAL ADENOSYLCOBALAMIN BIOSYNTHESIS PROTEIN COBU"/>
    <property type="match status" value="1"/>
</dbReference>
<evidence type="ECO:0000256" key="7">
    <source>
        <dbReference type="ARBA" id="ARBA00007490"/>
    </source>
</evidence>
<dbReference type="GO" id="GO:0005525">
    <property type="term" value="F:GTP binding"/>
    <property type="evidence" value="ECO:0007669"/>
    <property type="project" value="UniProtKB-KW"/>
</dbReference>
<dbReference type="GO" id="GO:0008820">
    <property type="term" value="F:cobinamide phosphate guanylyltransferase activity"/>
    <property type="evidence" value="ECO:0007669"/>
    <property type="project" value="UniProtKB-EC"/>
</dbReference>
<keyword evidence="10" id="KW-0169">Cobalamin biosynthesis</keyword>
<comment type="pathway">
    <text evidence="6">Cofactor biosynthesis; adenosylcobalamin biosynthesis; adenosylcobalamin from cob(II)yrinate a,c-diamide: step 5/7.</text>
</comment>
<evidence type="ECO:0000256" key="12">
    <source>
        <dbReference type="ARBA" id="ARBA00022741"/>
    </source>
</evidence>
<evidence type="ECO:0000256" key="5">
    <source>
        <dbReference type="ARBA" id="ARBA00004692"/>
    </source>
</evidence>
<dbReference type="GO" id="GO:0005524">
    <property type="term" value="F:ATP binding"/>
    <property type="evidence" value="ECO:0007669"/>
    <property type="project" value="UniProtKB-KW"/>
</dbReference>
<evidence type="ECO:0000256" key="14">
    <source>
        <dbReference type="ARBA" id="ARBA00022840"/>
    </source>
</evidence>
<dbReference type="GO" id="GO:0043752">
    <property type="term" value="F:adenosylcobinamide kinase activity"/>
    <property type="evidence" value="ECO:0007669"/>
    <property type="project" value="UniProtKB-EC"/>
</dbReference>
<evidence type="ECO:0000256" key="3">
    <source>
        <dbReference type="ARBA" id="ARBA00001522"/>
    </source>
</evidence>
<protein>
    <recommendedName>
        <fullName evidence="16">Adenosylcobinamide kinase</fullName>
        <ecNumber evidence="8">2.7.1.156</ecNumber>
        <ecNumber evidence="9">2.7.7.62</ecNumber>
    </recommendedName>
    <alternativeName>
        <fullName evidence="17">Adenosylcobinamide-phosphate guanylyltransferase</fullName>
    </alternativeName>
</protein>
<evidence type="ECO:0000256" key="2">
    <source>
        <dbReference type="ARBA" id="ARBA00000711"/>
    </source>
</evidence>
<keyword evidence="14" id="KW-0067">ATP-binding</keyword>
<organism evidence="18 19">
    <name type="scientific">Carbonactinospora thermoautotrophica</name>
    <dbReference type="NCBI Taxonomy" id="1469144"/>
    <lineage>
        <taxon>Bacteria</taxon>
        <taxon>Bacillati</taxon>
        <taxon>Actinomycetota</taxon>
        <taxon>Actinomycetes</taxon>
        <taxon>Kitasatosporales</taxon>
        <taxon>Carbonactinosporaceae</taxon>
        <taxon>Carbonactinospora</taxon>
    </lineage>
</organism>
<evidence type="ECO:0000256" key="8">
    <source>
        <dbReference type="ARBA" id="ARBA00012016"/>
    </source>
</evidence>
<evidence type="ECO:0000256" key="13">
    <source>
        <dbReference type="ARBA" id="ARBA00022777"/>
    </source>
</evidence>
<evidence type="ECO:0000256" key="15">
    <source>
        <dbReference type="ARBA" id="ARBA00023134"/>
    </source>
</evidence>
<keyword evidence="12" id="KW-0547">Nucleotide-binding</keyword>
<dbReference type="RefSeq" id="WP_067420430.1">
    <property type="nucleotide sequence ID" value="NZ_JYIK01000518.1"/>
</dbReference>
<evidence type="ECO:0000256" key="9">
    <source>
        <dbReference type="ARBA" id="ARBA00012523"/>
    </source>
</evidence>
<evidence type="ECO:0000256" key="10">
    <source>
        <dbReference type="ARBA" id="ARBA00022573"/>
    </source>
</evidence>
<comment type="catalytic activity">
    <reaction evidence="3">
        <text>adenosylcob(III)inamide + GTP = adenosylcob(III)inamide phosphate + GDP + H(+)</text>
        <dbReference type="Rhea" id="RHEA:15765"/>
        <dbReference type="ChEBI" id="CHEBI:2480"/>
        <dbReference type="ChEBI" id="CHEBI:15378"/>
        <dbReference type="ChEBI" id="CHEBI:37565"/>
        <dbReference type="ChEBI" id="CHEBI:58189"/>
        <dbReference type="ChEBI" id="CHEBI:58502"/>
        <dbReference type="EC" id="2.7.1.156"/>
    </reaction>
</comment>
<comment type="catalytic activity">
    <reaction evidence="2">
        <text>adenosylcob(III)inamide phosphate + GTP + H(+) = adenosylcob(III)inamide-GDP + diphosphate</text>
        <dbReference type="Rhea" id="RHEA:22712"/>
        <dbReference type="ChEBI" id="CHEBI:15378"/>
        <dbReference type="ChEBI" id="CHEBI:33019"/>
        <dbReference type="ChEBI" id="CHEBI:37565"/>
        <dbReference type="ChEBI" id="CHEBI:58502"/>
        <dbReference type="ChEBI" id="CHEBI:60487"/>
        <dbReference type="EC" id="2.7.7.62"/>
    </reaction>
</comment>
<dbReference type="Pfam" id="PF02283">
    <property type="entry name" value="CobU"/>
    <property type="match status" value="1"/>
</dbReference>
<dbReference type="UniPathway" id="UPA00148">
    <property type="reaction ID" value="UER00236"/>
</dbReference>
<accession>A0A132NJX6</accession>
<keyword evidence="13" id="KW-0418">Kinase</keyword>
<dbReference type="Gene3D" id="3.40.50.300">
    <property type="entry name" value="P-loop containing nucleotide triphosphate hydrolases"/>
    <property type="match status" value="1"/>
</dbReference>